<organism evidence="2 3">
    <name type="scientific">Haloarcula hispanica</name>
    <dbReference type="NCBI Taxonomy" id="51589"/>
    <lineage>
        <taxon>Archaea</taxon>
        <taxon>Methanobacteriati</taxon>
        <taxon>Methanobacteriota</taxon>
        <taxon>Stenosarchaea group</taxon>
        <taxon>Halobacteria</taxon>
        <taxon>Halobacteriales</taxon>
        <taxon>Haloarculaceae</taxon>
        <taxon>Haloarcula</taxon>
    </lineage>
</organism>
<feature type="transmembrane region" description="Helical" evidence="1">
    <location>
        <begin position="12"/>
        <end position="35"/>
    </location>
</feature>
<proteinExistence type="predicted"/>
<feature type="transmembrane region" description="Helical" evidence="1">
    <location>
        <begin position="55"/>
        <end position="73"/>
    </location>
</feature>
<accession>A0A5J5LKI4</accession>
<dbReference type="EMBL" id="RQWK01000001">
    <property type="protein sequence ID" value="KAA9409975.1"/>
    <property type="molecule type" value="Genomic_DNA"/>
</dbReference>
<evidence type="ECO:0000313" key="2">
    <source>
        <dbReference type="EMBL" id="KAA9409975.1"/>
    </source>
</evidence>
<dbReference type="GeneID" id="99238640"/>
<comment type="caution">
    <text evidence="2">The sequence shown here is derived from an EMBL/GenBank/DDBJ whole genome shotgun (WGS) entry which is preliminary data.</text>
</comment>
<dbReference type="RefSeq" id="WP_050038155.1">
    <property type="nucleotide sequence ID" value="NZ_RQWK01000001.1"/>
</dbReference>
<reference evidence="2 3" key="1">
    <citation type="submission" date="2018-11" db="EMBL/GenBank/DDBJ databases">
        <title>Genomic analysis of Haloarcula hispanica CBA1121.</title>
        <authorList>
            <person name="Kim Y.B."/>
            <person name="Roh S.W."/>
        </authorList>
    </citation>
    <scope>NUCLEOTIDE SEQUENCE [LARGE SCALE GENOMIC DNA]</scope>
    <source>
        <strain evidence="2 3">CBA1121</strain>
    </source>
</reference>
<evidence type="ECO:0000256" key="1">
    <source>
        <dbReference type="SAM" id="Phobius"/>
    </source>
</evidence>
<sequence>MSDLTTADKIAMYVGGGLVLLGTVGIGLVEMFLGSTHPVSGEGQVVHDALVPLEIRSYIILLGFLIWAVYAIYKVAVGGRVPGTAQPDIRAGQAE</sequence>
<keyword evidence="1" id="KW-0472">Membrane</keyword>
<protein>
    <recommendedName>
        <fullName evidence="4">Cox cluster protein</fullName>
    </recommendedName>
</protein>
<keyword evidence="1" id="KW-1133">Transmembrane helix</keyword>
<dbReference type="AlphaFoldDB" id="A0A5J5LKI4"/>
<evidence type="ECO:0000313" key="3">
    <source>
        <dbReference type="Proteomes" id="UP000326244"/>
    </source>
</evidence>
<gene>
    <name evidence="2" type="ORF">EGO51_09220</name>
</gene>
<evidence type="ECO:0008006" key="4">
    <source>
        <dbReference type="Google" id="ProtNLM"/>
    </source>
</evidence>
<dbReference type="Proteomes" id="UP000326244">
    <property type="component" value="Unassembled WGS sequence"/>
</dbReference>
<name>A0A5J5LKI4_HALHI</name>
<keyword evidence="1" id="KW-0812">Transmembrane</keyword>